<sequence length="446" mass="49078">LKIRCATYQSLLILIHIHHATVYLYWSVTLGNQCALIGSSLVLKCEYDYPYGHVVNAVSWSKVLQVDGELMRVPLSELPEPPDHFRYVGNYHGLCNLRINDVRPADQGRYYFSFVTTFNRWRKLTAVLVPSTVSEGESVRLICRSGCGGSPSTVWFRDGQRVQESDFQVSREDAGKYHCAIRGQESVISASVTLNVQYAPKNVTLLMPEKVIAGSSVTITCSSEANPAVTPEGYNLYKDGQLIVSGQNVTIADVRPNDTGLYHCTAWNNIMGEDVTNSTEVYLDVQYGPTTMLVSMNPHEAAEGGSVNMTCSSDANPAADSYTWYRQSDSNSSSSMLWVGSGKVLTLHSVEASDKGVYVCQARNSVGERNSSGLLLVTVKKEHHGLFDFSICAVVVIVTIRNSNDQLDNVYANPMETCPPSPSAHSALRSQRESVQIYDVNTGHAY</sequence>
<dbReference type="PANTHER" id="PTHR46013:SF4">
    <property type="entry name" value="B-CELL RECEPTOR CD22-RELATED"/>
    <property type="match status" value="1"/>
</dbReference>
<dbReference type="SUPFAM" id="SSF48726">
    <property type="entry name" value="Immunoglobulin"/>
    <property type="match status" value="4"/>
</dbReference>
<dbReference type="Proteomes" id="UP000265120">
    <property type="component" value="Chromosome 13"/>
</dbReference>
<accession>A0A3P8UZL8</accession>
<dbReference type="InterPro" id="IPR003598">
    <property type="entry name" value="Ig_sub2"/>
</dbReference>
<dbReference type="PANTHER" id="PTHR46013">
    <property type="entry name" value="VASCULAR CELL ADHESION MOLECULE 1"/>
    <property type="match status" value="1"/>
</dbReference>
<reference evidence="2" key="2">
    <citation type="submission" date="2025-08" db="UniProtKB">
        <authorList>
            <consortium name="Ensembl"/>
        </authorList>
    </citation>
    <scope>IDENTIFICATION</scope>
</reference>
<dbReference type="CDD" id="cd00096">
    <property type="entry name" value="Ig"/>
    <property type="match status" value="2"/>
</dbReference>
<dbReference type="InParanoid" id="A0A3P8UZL8"/>
<feature type="domain" description="Ig-like" evidence="1">
    <location>
        <begin position="289"/>
        <end position="372"/>
    </location>
</feature>
<reference evidence="2" key="3">
    <citation type="submission" date="2025-09" db="UniProtKB">
        <authorList>
            <consortium name="Ensembl"/>
        </authorList>
    </citation>
    <scope>IDENTIFICATION</scope>
</reference>
<dbReference type="Gene3D" id="2.60.40.10">
    <property type="entry name" value="Immunoglobulins"/>
    <property type="match status" value="4"/>
</dbReference>
<organism evidence="2 3">
    <name type="scientific">Cynoglossus semilaevis</name>
    <name type="common">Tongue sole</name>
    <dbReference type="NCBI Taxonomy" id="244447"/>
    <lineage>
        <taxon>Eukaryota</taxon>
        <taxon>Metazoa</taxon>
        <taxon>Chordata</taxon>
        <taxon>Craniata</taxon>
        <taxon>Vertebrata</taxon>
        <taxon>Euteleostomi</taxon>
        <taxon>Actinopterygii</taxon>
        <taxon>Neopterygii</taxon>
        <taxon>Teleostei</taxon>
        <taxon>Neoteleostei</taxon>
        <taxon>Acanthomorphata</taxon>
        <taxon>Carangaria</taxon>
        <taxon>Pleuronectiformes</taxon>
        <taxon>Pleuronectoidei</taxon>
        <taxon>Cynoglossidae</taxon>
        <taxon>Cynoglossinae</taxon>
        <taxon>Cynoglossus</taxon>
    </lineage>
</organism>
<dbReference type="InterPro" id="IPR036179">
    <property type="entry name" value="Ig-like_dom_sf"/>
</dbReference>
<keyword evidence="3" id="KW-1185">Reference proteome</keyword>
<evidence type="ECO:0000259" key="1">
    <source>
        <dbReference type="PROSITE" id="PS50835"/>
    </source>
</evidence>
<dbReference type="SMART" id="SM00409">
    <property type="entry name" value="IG"/>
    <property type="match status" value="4"/>
</dbReference>
<feature type="domain" description="Ig-like" evidence="1">
    <location>
        <begin position="122"/>
        <end position="195"/>
    </location>
</feature>
<dbReference type="GeneTree" id="ENSGT01010000222294"/>
<dbReference type="FunCoup" id="A0A3P8UZL8">
    <property type="interactions" value="713"/>
</dbReference>
<reference evidence="2 3" key="1">
    <citation type="journal article" date="2014" name="Nat. Genet.">
        <title>Whole-genome sequence of a flatfish provides insights into ZW sex chromosome evolution and adaptation to a benthic lifestyle.</title>
        <authorList>
            <person name="Chen S."/>
            <person name="Zhang G."/>
            <person name="Shao C."/>
            <person name="Huang Q."/>
            <person name="Liu G."/>
            <person name="Zhang P."/>
            <person name="Song W."/>
            <person name="An N."/>
            <person name="Chalopin D."/>
            <person name="Volff J.N."/>
            <person name="Hong Y."/>
            <person name="Li Q."/>
            <person name="Sha Z."/>
            <person name="Zhou H."/>
            <person name="Xie M."/>
            <person name="Yu Q."/>
            <person name="Liu Y."/>
            <person name="Xiang H."/>
            <person name="Wang N."/>
            <person name="Wu K."/>
            <person name="Yang C."/>
            <person name="Zhou Q."/>
            <person name="Liao X."/>
            <person name="Yang L."/>
            <person name="Hu Q."/>
            <person name="Zhang J."/>
            <person name="Meng L."/>
            <person name="Jin L."/>
            <person name="Tian Y."/>
            <person name="Lian J."/>
            <person name="Yang J."/>
            <person name="Miao G."/>
            <person name="Liu S."/>
            <person name="Liang Z."/>
            <person name="Yan F."/>
            <person name="Li Y."/>
            <person name="Sun B."/>
            <person name="Zhang H."/>
            <person name="Zhang J."/>
            <person name="Zhu Y."/>
            <person name="Du M."/>
            <person name="Zhao Y."/>
            <person name="Schartl M."/>
            <person name="Tang Q."/>
            <person name="Wang J."/>
        </authorList>
    </citation>
    <scope>NUCLEOTIDE SEQUENCE</scope>
</reference>
<dbReference type="Pfam" id="PF13895">
    <property type="entry name" value="Ig_2"/>
    <property type="match status" value="2"/>
</dbReference>
<dbReference type="AlphaFoldDB" id="A0A3P8UZL8"/>
<dbReference type="InterPro" id="IPR007110">
    <property type="entry name" value="Ig-like_dom"/>
</dbReference>
<proteinExistence type="predicted"/>
<dbReference type="InterPro" id="IPR013783">
    <property type="entry name" value="Ig-like_fold"/>
</dbReference>
<feature type="domain" description="Ig-like" evidence="1">
    <location>
        <begin position="200"/>
        <end position="282"/>
    </location>
</feature>
<dbReference type="InterPro" id="IPR003599">
    <property type="entry name" value="Ig_sub"/>
</dbReference>
<name>A0A3P8UZL8_CYNSE</name>
<dbReference type="STRING" id="244447.ENSCSEP00000005690"/>
<evidence type="ECO:0000313" key="2">
    <source>
        <dbReference type="Ensembl" id="ENSCSEP00000005690.1"/>
    </source>
</evidence>
<dbReference type="PROSITE" id="PS50835">
    <property type="entry name" value="IG_LIKE"/>
    <property type="match status" value="3"/>
</dbReference>
<protein>
    <recommendedName>
        <fullName evidence="1">Ig-like domain-containing protein</fullName>
    </recommendedName>
</protein>
<dbReference type="Ensembl" id="ENSCSET00000005751.1">
    <property type="protein sequence ID" value="ENSCSEP00000005690.1"/>
    <property type="gene ID" value="ENSCSEG00000003668.1"/>
</dbReference>
<dbReference type="Pfam" id="PF13927">
    <property type="entry name" value="Ig_3"/>
    <property type="match status" value="1"/>
</dbReference>
<evidence type="ECO:0000313" key="3">
    <source>
        <dbReference type="Proteomes" id="UP000265120"/>
    </source>
</evidence>
<dbReference type="SMART" id="SM00408">
    <property type="entry name" value="IGc2"/>
    <property type="match status" value="3"/>
</dbReference>